<keyword evidence="4" id="KW-1185">Reference proteome</keyword>
<dbReference type="SMART" id="SM00842">
    <property type="entry name" value="FtsA"/>
    <property type="match status" value="1"/>
</dbReference>
<evidence type="ECO:0000313" key="4">
    <source>
        <dbReference type="Proteomes" id="UP001164718"/>
    </source>
</evidence>
<sequence>MKENNNIFALDIGTRSIVGIMLEEKDEQYTVKKVIVKEHKERAMLDGQIHDVVSVANLIQQVKEEMETFYGPLQEAYVAAAGRSLKTEKATASIDIKGRKLQRDDIRNLELMAVQKAEEQIIEKYREVKTNYFCVGYSVLYYYLDGEIIGNLLDQTGSEAKIEIIATFLPKIVIDSLTSALNRCGLEIAALTLEPIAAINVLIPKTMRRLNVALVDIGAGTSDIAITDEGTIINYGMVPIAGDEMTEAISDEFLLDFPLAEQAKRQLVEGEPVTFTDILGFEQTVPYEQMIEGISPAIEKLAEQISHEILQLNSFKSPKAVMLVGGGSLTPLLPELLSEKLKLPKNRVAVRGIHAIENLVFEEEMNKGPEFVTPLGIAISAKKNPIRYKTVFVNDIPVRTFEFKPLTVGECLVQAGIKISHLYGKPGLAKMITINGKAKTLSGTLGMPPELKKNGKACSIDDSVEDGDRIIARRGRDGEPTNVTLEQFIGREKFTVTINGQTYRYEPDVKVNGQSVPPKYEIKDRDQIEWNEQKTIADFISYFHQTFVDHYGTFVITVNGQLEEIPAFSRKLLKNGVEVSPNAPVNNGDHIQFTDTKHPTVEQLIFQQGWLAEETLPITFNGQPVQLTKKLTKIYRGGKELTKDDLIAPGDEITIKKEPFSPFIFQDVFRFVDFQIPKDASGKYKILRNGKEATFFDPLEPGDELNVKWEA</sequence>
<accession>A0A9E8LV14</accession>
<evidence type="ECO:0000256" key="1">
    <source>
        <dbReference type="PROSITE-ProRule" id="PRU00182"/>
    </source>
</evidence>
<dbReference type="Proteomes" id="UP001164718">
    <property type="component" value="Chromosome"/>
</dbReference>
<proteinExistence type="predicted"/>
<dbReference type="EMBL" id="CP106878">
    <property type="protein sequence ID" value="WAA10099.1"/>
    <property type="molecule type" value="Genomic_DNA"/>
</dbReference>
<dbReference type="InterPro" id="IPR003494">
    <property type="entry name" value="SHS2_FtsA"/>
</dbReference>
<evidence type="ECO:0000313" key="3">
    <source>
        <dbReference type="EMBL" id="WAA10099.1"/>
    </source>
</evidence>
<dbReference type="CDD" id="cd24004">
    <property type="entry name" value="ASKHA_NBD_PilM-like"/>
    <property type="match status" value="1"/>
</dbReference>
<dbReference type="PANTHER" id="PTHR32432:SF3">
    <property type="entry name" value="ETHANOLAMINE UTILIZATION PROTEIN EUTJ"/>
    <property type="match status" value="1"/>
</dbReference>
<dbReference type="GO" id="GO:0003723">
    <property type="term" value="F:RNA binding"/>
    <property type="evidence" value="ECO:0007669"/>
    <property type="project" value="UniProtKB-KW"/>
</dbReference>
<organism evidence="3 4">
    <name type="scientific">Fervidibacillus albus</name>
    <dbReference type="NCBI Taxonomy" id="2980026"/>
    <lineage>
        <taxon>Bacteria</taxon>
        <taxon>Bacillati</taxon>
        <taxon>Bacillota</taxon>
        <taxon>Bacilli</taxon>
        <taxon>Bacillales</taxon>
        <taxon>Bacillaceae</taxon>
        <taxon>Fervidibacillus</taxon>
    </lineage>
</organism>
<gene>
    <name evidence="3" type="ORF">OE104_01790</name>
</gene>
<dbReference type="KEGG" id="faf:OE104_01790"/>
<dbReference type="RefSeq" id="WP_275417885.1">
    <property type="nucleotide sequence ID" value="NZ_CP106878.1"/>
</dbReference>
<reference evidence="3" key="1">
    <citation type="submission" date="2022-09" db="EMBL/GenBank/DDBJ databases">
        <title>Complete Genomes of Fervidibacillus albus and Fervidibacillus halotolerans isolated from tidal flat sediments.</title>
        <authorList>
            <person name="Kwon K.K."/>
            <person name="Yang S.-H."/>
            <person name="Park M.J."/>
            <person name="Oh H.-M."/>
        </authorList>
    </citation>
    <scope>NUCLEOTIDE SEQUENCE</scope>
    <source>
        <strain evidence="3">MEBiC13591</strain>
    </source>
</reference>
<dbReference type="AlphaFoldDB" id="A0A9E8LV14"/>
<evidence type="ECO:0000259" key="2">
    <source>
        <dbReference type="SMART" id="SM00842"/>
    </source>
</evidence>
<protein>
    <submittedName>
        <fullName evidence="3">Cell division protein FtsA</fullName>
    </submittedName>
</protein>
<keyword evidence="1" id="KW-0694">RNA-binding</keyword>
<keyword evidence="3" id="KW-0132">Cell division</keyword>
<dbReference type="Gene3D" id="3.30.420.40">
    <property type="match status" value="2"/>
</dbReference>
<keyword evidence="3" id="KW-0131">Cell cycle</keyword>
<dbReference type="PANTHER" id="PTHR32432">
    <property type="entry name" value="CELL DIVISION PROTEIN FTSA-RELATED"/>
    <property type="match status" value="1"/>
</dbReference>
<dbReference type="InterPro" id="IPR043129">
    <property type="entry name" value="ATPase_NBD"/>
</dbReference>
<name>A0A9E8LV14_9BACI</name>
<dbReference type="InterPro" id="IPR050696">
    <property type="entry name" value="FtsA/MreB"/>
</dbReference>
<dbReference type="Pfam" id="PF14450">
    <property type="entry name" value="FtsA"/>
    <property type="match status" value="1"/>
</dbReference>
<dbReference type="PROSITE" id="PS50889">
    <property type="entry name" value="S4"/>
    <property type="match status" value="1"/>
</dbReference>
<dbReference type="GO" id="GO:0051301">
    <property type="term" value="P:cell division"/>
    <property type="evidence" value="ECO:0007669"/>
    <property type="project" value="UniProtKB-KW"/>
</dbReference>
<feature type="domain" description="SHS2" evidence="2">
    <location>
        <begin position="7"/>
        <end position="202"/>
    </location>
</feature>
<dbReference type="SUPFAM" id="SSF53067">
    <property type="entry name" value="Actin-like ATPase domain"/>
    <property type="match status" value="2"/>
</dbReference>
<dbReference type="Gene3D" id="3.30.1490.300">
    <property type="match status" value="1"/>
</dbReference>